<keyword evidence="3" id="KW-1185">Reference proteome</keyword>
<gene>
    <name evidence="2" type="ORF">EYF80_003798</name>
</gene>
<feature type="region of interest" description="Disordered" evidence="1">
    <location>
        <begin position="34"/>
        <end position="58"/>
    </location>
</feature>
<evidence type="ECO:0000313" key="2">
    <source>
        <dbReference type="EMBL" id="TNN85954.1"/>
    </source>
</evidence>
<comment type="caution">
    <text evidence="2">The sequence shown here is derived from an EMBL/GenBank/DDBJ whole genome shotgun (WGS) entry which is preliminary data.</text>
</comment>
<dbReference type="EMBL" id="SRLO01000018">
    <property type="protein sequence ID" value="TNN85954.1"/>
    <property type="molecule type" value="Genomic_DNA"/>
</dbReference>
<evidence type="ECO:0000256" key="1">
    <source>
        <dbReference type="SAM" id="MobiDB-lite"/>
    </source>
</evidence>
<protein>
    <submittedName>
        <fullName evidence="2">Uncharacterized protein</fullName>
    </submittedName>
</protein>
<name>A0A4Z2J7R7_9TELE</name>
<accession>A0A4Z2J7R7</accession>
<sequence length="125" mass="13124">MHAHPDHLTSGQPPLHLKSLSRSCIWIHTQIQSERGDGSALGTSDRNAEDGRLAQAPQHPTAVLQQLPENRDASWLGSFSQARSVGVNVTPAAVALPFMASTLAISSGRLMARPGASSSESSFGG</sequence>
<reference evidence="2 3" key="1">
    <citation type="submission" date="2019-03" db="EMBL/GenBank/DDBJ databases">
        <title>First draft genome of Liparis tanakae, snailfish: a comprehensive survey of snailfish specific genes.</title>
        <authorList>
            <person name="Kim W."/>
            <person name="Song I."/>
            <person name="Jeong J.-H."/>
            <person name="Kim D."/>
            <person name="Kim S."/>
            <person name="Ryu S."/>
            <person name="Song J.Y."/>
            <person name="Lee S.K."/>
        </authorList>
    </citation>
    <scope>NUCLEOTIDE SEQUENCE [LARGE SCALE GENOMIC DNA]</scope>
    <source>
        <tissue evidence="2">Muscle</tissue>
    </source>
</reference>
<proteinExistence type="predicted"/>
<organism evidence="2 3">
    <name type="scientific">Liparis tanakae</name>
    <name type="common">Tanaka's snailfish</name>
    <dbReference type="NCBI Taxonomy" id="230148"/>
    <lineage>
        <taxon>Eukaryota</taxon>
        <taxon>Metazoa</taxon>
        <taxon>Chordata</taxon>
        <taxon>Craniata</taxon>
        <taxon>Vertebrata</taxon>
        <taxon>Euteleostomi</taxon>
        <taxon>Actinopterygii</taxon>
        <taxon>Neopterygii</taxon>
        <taxon>Teleostei</taxon>
        <taxon>Neoteleostei</taxon>
        <taxon>Acanthomorphata</taxon>
        <taxon>Eupercaria</taxon>
        <taxon>Perciformes</taxon>
        <taxon>Cottioidei</taxon>
        <taxon>Cottales</taxon>
        <taxon>Liparidae</taxon>
        <taxon>Liparis</taxon>
    </lineage>
</organism>
<dbReference type="AlphaFoldDB" id="A0A4Z2J7R7"/>
<dbReference type="Proteomes" id="UP000314294">
    <property type="component" value="Unassembled WGS sequence"/>
</dbReference>
<evidence type="ECO:0000313" key="3">
    <source>
        <dbReference type="Proteomes" id="UP000314294"/>
    </source>
</evidence>